<accession>A0A3Q8S7R0</accession>
<name>A0A3Q8S7R0_9FIRM</name>
<keyword evidence="2" id="KW-1185">Reference proteome</keyword>
<dbReference type="KEGG" id="eri:EEI45_06215"/>
<evidence type="ECO:0000313" key="1">
    <source>
        <dbReference type="EMBL" id="AZK44387.1"/>
    </source>
</evidence>
<dbReference type="EMBL" id="CP034234">
    <property type="protein sequence ID" value="AZK44387.1"/>
    <property type="molecule type" value="Genomic_DNA"/>
</dbReference>
<protein>
    <submittedName>
        <fullName evidence="1">Uncharacterized protein</fullName>
    </submittedName>
</protein>
<proteinExistence type="predicted"/>
<dbReference type="Proteomes" id="UP000278804">
    <property type="component" value="Chromosome"/>
</dbReference>
<gene>
    <name evidence="1" type="ORF">EEI45_06215</name>
</gene>
<dbReference type="AlphaFoldDB" id="A0A3Q8S7R0"/>
<reference evidence="1 2" key="1">
    <citation type="journal article" date="2020" name="Int. J. Syst. Evol. Microbiol.">
        <title>Description of Erysipelothrix piscisicarius sp. nov., an emergent fish pathogen, and assessment of virulence using a tiger barb (Puntigrus tetrazona) infection model.</title>
        <authorList>
            <person name="Pomaranski E.K."/>
            <person name="Griffin M.J."/>
            <person name="Camus A.C."/>
            <person name="Armwood A.R."/>
            <person name="Shelley J."/>
            <person name="Waldbieser G.C."/>
            <person name="LaFrentz B.R."/>
            <person name="Garcia J.C."/>
            <person name="Yanong R."/>
            <person name="Soto E."/>
        </authorList>
    </citation>
    <scope>NUCLEOTIDE SEQUENCE [LARGE SCALE GENOMIC DNA]</scope>
    <source>
        <strain evidence="1 2">15TAL0474</strain>
    </source>
</reference>
<sequence length="197" mass="22973">MFIVKIMQYERHHTLGIFDTEANALNFIKQIPHIEIEQYQIEGVEEPFTDYSINRENLPDYEEIHYRGKRVPITKHMFVPNERISVFVIPVVYMDSSETGMVDDATQVDAYLVTNEEVESNIDKREFLARKIIEEADARGFRNIERAYAGSEDGEAIIAMDSMGNSRFLTHLDASLVDQFEFNDDETLKRILKHTFE</sequence>
<organism evidence="1 2">
    <name type="scientific">Erysipelothrix piscisicarius</name>
    <dbReference type="NCBI Taxonomy" id="2485784"/>
    <lineage>
        <taxon>Bacteria</taxon>
        <taxon>Bacillati</taxon>
        <taxon>Bacillota</taxon>
        <taxon>Erysipelotrichia</taxon>
        <taxon>Erysipelotrichales</taxon>
        <taxon>Erysipelotrichaceae</taxon>
        <taxon>Erysipelothrix</taxon>
    </lineage>
</organism>
<evidence type="ECO:0000313" key="2">
    <source>
        <dbReference type="Proteomes" id="UP000278804"/>
    </source>
</evidence>
<dbReference type="RefSeq" id="WP_125164560.1">
    <property type="nucleotide sequence ID" value="NZ_CP034234.1"/>
</dbReference>